<accession>A0AAD4LJ49</accession>
<evidence type="ECO:0000256" key="6">
    <source>
        <dbReference type="ARBA" id="ARBA00022989"/>
    </source>
</evidence>
<comment type="pathway">
    <text evidence="2">Secondary metabolite biosynthesis.</text>
</comment>
<dbReference type="GO" id="GO:0006629">
    <property type="term" value="P:lipid metabolic process"/>
    <property type="evidence" value="ECO:0007669"/>
    <property type="project" value="InterPro"/>
</dbReference>
<feature type="transmembrane region" description="Helical" evidence="8">
    <location>
        <begin position="356"/>
        <end position="378"/>
    </location>
</feature>
<dbReference type="PANTHER" id="PTHR31595:SF57">
    <property type="entry name" value="OS04G0481900 PROTEIN"/>
    <property type="match status" value="1"/>
</dbReference>
<evidence type="ECO:0000256" key="3">
    <source>
        <dbReference type="ARBA" id="ARBA00007282"/>
    </source>
</evidence>
<evidence type="ECO:0000313" key="10">
    <source>
        <dbReference type="EMBL" id="KAH8992685.1"/>
    </source>
</evidence>
<dbReference type="GO" id="GO:0016020">
    <property type="term" value="C:membrane"/>
    <property type="evidence" value="ECO:0007669"/>
    <property type="project" value="UniProtKB-SubCell"/>
</dbReference>
<evidence type="ECO:0000256" key="7">
    <source>
        <dbReference type="ARBA" id="ARBA00023136"/>
    </source>
</evidence>
<dbReference type="Pfam" id="PF13813">
    <property type="entry name" value="MBOAT_2"/>
    <property type="match status" value="1"/>
</dbReference>
<feature type="transmembrane region" description="Helical" evidence="8">
    <location>
        <begin position="88"/>
        <end position="107"/>
    </location>
</feature>
<comment type="subcellular location">
    <subcellularLocation>
        <location evidence="1">Membrane</location>
        <topology evidence="1">Multi-pass membrane protein</topology>
    </subcellularLocation>
</comment>
<protein>
    <recommendedName>
        <fullName evidence="9">Wax synthase domain-containing protein</fullName>
    </recommendedName>
</protein>
<keyword evidence="7 8" id="KW-0472">Membrane</keyword>
<dbReference type="InterPro" id="IPR044851">
    <property type="entry name" value="Wax_synthase"/>
</dbReference>
<proteinExistence type="inferred from homology"/>
<name>A0AAD4LJ49_9AGAM</name>
<evidence type="ECO:0000256" key="1">
    <source>
        <dbReference type="ARBA" id="ARBA00004141"/>
    </source>
</evidence>
<dbReference type="AlphaFoldDB" id="A0AAD4LJ49"/>
<comment type="similarity">
    <text evidence="3">Belongs to the wax synthase family.</text>
</comment>
<dbReference type="PANTHER" id="PTHR31595">
    <property type="entry name" value="LONG-CHAIN-ALCOHOL O-FATTY-ACYLTRANSFERASE 3-RELATED"/>
    <property type="match status" value="1"/>
</dbReference>
<organism evidence="10 11">
    <name type="scientific">Lactarius akahatsu</name>
    <dbReference type="NCBI Taxonomy" id="416441"/>
    <lineage>
        <taxon>Eukaryota</taxon>
        <taxon>Fungi</taxon>
        <taxon>Dikarya</taxon>
        <taxon>Basidiomycota</taxon>
        <taxon>Agaricomycotina</taxon>
        <taxon>Agaricomycetes</taxon>
        <taxon>Russulales</taxon>
        <taxon>Russulaceae</taxon>
        <taxon>Lactarius</taxon>
    </lineage>
</organism>
<feature type="transmembrane region" description="Helical" evidence="8">
    <location>
        <begin position="214"/>
        <end position="232"/>
    </location>
</feature>
<sequence>MLALPDLFTFPDPALRQPFTGAAFLPFYSSYYAMAVLVILPHTFILRFSLLPFILWQAWRCAFGLNFSAGLVLYLGVKNGERLNHWNFAYVIGVIVMALRSTEWAFARKPFRRYEPLAEGQSTPVERPLTIPNIILDAFDLLSNQRGIRWSWGPKSFLRTRPPPPSLAAVVLKLLLKLTVFDIAHYIVQLNRPSVDTPAGDTLFDPLLDPLPRAALGTFFTLCGAIVVYTTVDAMYHAATLVGRVLLRQPAADWPALSARPWTATSIVDFWGFRWHQFFRHVFVAFGARPGGALLGQPGALLGAFGVSAVLHYVGVWGLGRGTEFSSAGAFFVLMGVGAVLERVWQHTTGTRVRGFWGWAWTMSWTLFWGTFMIEGWARRGMIACDFFMPGVSNWISHHHRGLFLPNIPNPMPFLLGHAGARYNIMGIVILEWHSRWIREEYA</sequence>
<dbReference type="GO" id="GO:0008374">
    <property type="term" value="F:O-acyltransferase activity"/>
    <property type="evidence" value="ECO:0007669"/>
    <property type="project" value="InterPro"/>
</dbReference>
<evidence type="ECO:0000259" key="9">
    <source>
        <dbReference type="Pfam" id="PF13813"/>
    </source>
</evidence>
<reference evidence="10" key="1">
    <citation type="submission" date="2022-01" db="EMBL/GenBank/DDBJ databases">
        <title>Comparative genomics reveals a dynamic genome evolution in the ectomycorrhizal milk-cap (Lactarius) mushrooms.</title>
        <authorList>
            <consortium name="DOE Joint Genome Institute"/>
            <person name="Lebreton A."/>
            <person name="Tang N."/>
            <person name="Kuo A."/>
            <person name="LaButti K."/>
            <person name="Drula E."/>
            <person name="Barry K."/>
            <person name="Clum A."/>
            <person name="Lipzen A."/>
            <person name="Mousain D."/>
            <person name="Ng V."/>
            <person name="Wang R."/>
            <person name="Wang X."/>
            <person name="Dai Y."/>
            <person name="Henrissat B."/>
            <person name="Grigoriev I.V."/>
            <person name="Guerin-Laguette A."/>
            <person name="Yu F."/>
            <person name="Martin F.M."/>
        </authorList>
    </citation>
    <scope>NUCLEOTIDE SEQUENCE</scope>
    <source>
        <strain evidence="10">QP</strain>
    </source>
</reference>
<keyword evidence="6 8" id="KW-1133">Transmembrane helix</keyword>
<evidence type="ECO:0000256" key="5">
    <source>
        <dbReference type="ARBA" id="ARBA00022692"/>
    </source>
</evidence>
<keyword evidence="11" id="KW-1185">Reference proteome</keyword>
<keyword evidence="4" id="KW-0808">Transferase</keyword>
<feature type="transmembrane region" description="Helical" evidence="8">
    <location>
        <begin position="20"/>
        <end position="41"/>
    </location>
</feature>
<comment type="caution">
    <text evidence="10">The sequence shown here is derived from an EMBL/GenBank/DDBJ whole genome shotgun (WGS) entry which is preliminary data.</text>
</comment>
<evidence type="ECO:0000256" key="2">
    <source>
        <dbReference type="ARBA" id="ARBA00005179"/>
    </source>
</evidence>
<feature type="domain" description="Wax synthase" evidence="9">
    <location>
        <begin position="254"/>
        <end position="334"/>
    </location>
</feature>
<feature type="transmembrane region" description="Helical" evidence="8">
    <location>
        <begin position="299"/>
        <end position="319"/>
    </location>
</feature>
<evidence type="ECO:0000313" key="11">
    <source>
        <dbReference type="Proteomes" id="UP001201163"/>
    </source>
</evidence>
<feature type="transmembrane region" description="Helical" evidence="8">
    <location>
        <begin position="325"/>
        <end position="344"/>
    </location>
</feature>
<dbReference type="EMBL" id="JAKELL010000021">
    <property type="protein sequence ID" value="KAH8992685.1"/>
    <property type="molecule type" value="Genomic_DNA"/>
</dbReference>
<evidence type="ECO:0000256" key="8">
    <source>
        <dbReference type="SAM" id="Phobius"/>
    </source>
</evidence>
<dbReference type="Proteomes" id="UP001201163">
    <property type="component" value="Unassembled WGS sequence"/>
</dbReference>
<dbReference type="InterPro" id="IPR032805">
    <property type="entry name" value="Wax_synthase_dom"/>
</dbReference>
<feature type="transmembrane region" description="Helical" evidence="8">
    <location>
        <begin position="53"/>
        <end position="76"/>
    </location>
</feature>
<keyword evidence="5 8" id="KW-0812">Transmembrane</keyword>
<evidence type="ECO:0000256" key="4">
    <source>
        <dbReference type="ARBA" id="ARBA00022679"/>
    </source>
</evidence>
<gene>
    <name evidence="10" type="ORF">EDB92DRAFT_1856940</name>
</gene>